<name>R0ANV0_9FIRM</name>
<organism evidence="1 2">
    <name type="scientific">Enterocloster bolteae 90B8</name>
    <dbReference type="NCBI Taxonomy" id="997897"/>
    <lineage>
        <taxon>Bacteria</taxon>
        <taxon>Bacillati</taxon>
        <taxon>Bacillota</taxon>
        <taxon>Clostridia</taxon>
        <taxon>Lachnospirales</taxon>
        <taxon>Lachnospiraceae</taxon>
        <taxon>Enterocloster</taxon>
    </lineage>
</organism>
<dbReference type="RefSeq" id="WP_002572375.1">
    <property type="nucleotide sequence ID" value="NZ_KB851154.1"/>
</dbReference>
<dbReference type="Proteomes" id="UP000013041">
    <property type="component" value="Unassembled WGS sequence"/>
</dbReference>
<sequence length="165" mass="19720">MTMQECILTKLLDCGSADLSLLEDINYDLDEILDGLMKNGDLSINSLFREVFRTGAMELKEEFELQKDYIEERIKEELEEVRKECIEYGLMTEEQIEEDQDYIKLVTDLELLHSDELNPEEDIECYCNYMDTHVFLKHIDFYRKWMESEVNDIEDKMGWEFKNIA</sequence>
<proteinExistence type="predicted"/>
<reference evidence="1 2" key="1">
    <citation type="submission" date="2013-01" db="EMBL/GenBank/DDBJ databases">
        <title>The Genome Sequence of Clostridium bolteae 90B8.</title>
        <authorList>
            <consortium name="The Broad Institute Genome Sequencing Platform"/>
            <person name="Earl A."/>
            <person name="Ward D."/>
            <person name="Feldgarden M."/>
            <person name="Gevers D."/>
            <person name="Courvalin P."/>
            <person name="Lambert T."/>
            <person name="Walker B."/>
            <person name="Young S.K."/>
            <person name="Zeng Q."/>
            <person name="Gargeya S."/>
            <person name="Fitzgerald M."/>
            <person name="Haas B."/>
            <person name="Abouelleil A."/>
            <person name="Alvarado L."/>
            <person name="Arachchi H.M."/>
            <person name="Berlin A.M."/>
            <person name="Chapman S.B."/>
            <person name="Dewar J."/>
            <person name="Goldberg J."/>
            <person name="Griggs A."/>
            <person name="Gujja S."/>
            <person name="Hansen M."/>
            <person name="Howarth C."/>
            <person name="Imamovic A."/>
            <person name="Larimer J."/>
            <person name="McCowan C."/>
            <person name="Murphy C."/>
            <person name="Neiman D."/>
            <person name="Pearson M."/>
            <person name="Priest M."/>
            <person name="Roberts A."/>
            <person name="Saif S."/>
            <person name="Shea T."/>
            <person name="Sisk P."/>
            <person name="Sykes S."/>
            <person name="Wortman J."/>
            <person name="Nusbaum C."/>
            <person name="Birren B."/>
        </authorList>
    </citation>
    <scope>NUCLEOTIDE SEQUENCE [LARGE SCALE GENOMIC DNA]</scope>
    <source>
        <strain evidence="1 2">90B8</strain>
    </source>
</reference>
<evidence type="ECO:0000313" key="1">
    <source>
        <dbReference type="EMBL" id="ENZ38083.1"/>
    </source>
</evidence>
<comment type="caution">
    <text evidence="1">The sequence shown here is derived from an EMBL/GenBank/DDBJ whole genome shotgun (WGS) entry which is preliminary data.</text>
</comment>
<dbReference type="HOGENOM" id="CLU_1607981_0_0_9"/>
<dbReference type="AlphaFoldDB" id="R0ANV0"/>
<gene>
    <name evidence="1" type="ORF">HMPREF1097_02665</name>
</gene>
<dbReference type="PATRIC" id="fig|997897.5.peg.2830"/>
<dbReference type="EMBL" id="AGYG01000019">
    <property type="protein sequence ID" value="ENZ38083.1"/>
    <property type="molecule type" value="Genomic_DNA"/>
</dbReference>
<evidence type="ECO:0000313" key="2">
    <source>
        <dbReference type="Proteomes" id="UP000013041"/>
    </source>
</evidence>
<accession>R0ANV0</accession>
<protein>
    <submittedName>
        <fullName evidence="1">Uncharacterized protein</fullName>
    </submittedName>
</protein>